<dbReference type="FunFam" id="1.25.10.10:FF:000266">
    <property type="entry name" value="mRNA transport regulator MTR10"/>
    <property type="match status" value="1"/>
</dbReference>
<dbReference type="KEGG" id="tdl:TDEL_0A03670"/>
<dbReference type="GO" id="GO:0008139">
    <property type="term" value="F:nuclear localization sequence binding"/>
    <property type="evidence" value="ECO:0007669"/>
    <property type="project" value="EnsemblFungi"/>
</dbReference>
<dbReference type="GO" id="GO:0006606">
    <property type="term" value="P:protein import into nucleus"/>
    <property type="evidence" value="ECO:0007669"/>
    <property type="project" value="EnsemblFungi"/>
</dbReference>
<dbReference type="GO" id="GO:0035719">
    <property type="term" value="P:tRNA import into nucleus"/>
    <property type="evidence" value="ECO:0007669"/>
    <property type="project" value="EnsemblFungi"/>
</dbReference>
<dbReference type="FunCoup" id="G8ZM55">
    <property type="interactions" value="1298"/>
</dbReference>
<protein>
    <recommendedName>
        <fullName evidence="1">Importin N-terminal domain-containing protein</fullName>
    </recommendedName>
</protein>
<dbReference type="Pfam" id="PF24140">
    <property type="entry name" value="TPR_TNPO3_IPO13_3rd"/>
    <property type="match status" value="1"/>
</dbReference>
<evidence type="ECO:0000313" key="2">
    <source>
        <dbReference type="EMBL" id="CCE89699.1"/>
    </source>
</evidence>
<dbReference type="InterPro" id="IPR051345">
    <property type="entry name" value="Importin_beta-like_NTR"/>
</dbReference>
<dbReference type="InParanoid" id="G8ZM55"/>
<dbReference type="Pfam" id="PF08389">
    <property type="entry name" value="Xpo1"/>
    <property type="match status" value="1"/>
</dbReference>
<dbReference type="GeneID" id="11502680"/>
<dbReference type="InterPro" id="IPR057941">
    <property type="entry name" value="TPR_TNPO3_IPO13_2nd"/>
</dbReference>
<reference evidence="2 3" key="1">
    <citation type="journal article" date="2011" name="Proc. Natl. Acad. Sci. U.S.A.">
        <title>Evolutionary erosion of yeast sex chromosomes by mating-type switching accidents.</title>
        <authorList>
            <person name="Gordon J.L."/>
            <person name="Armisen D."/>
            <person name="Proux-Wera E."/>
            <person name="Oheigeartaigh S.S."/>
            <person name="Byrne K.P."/>
            <person name="Wolfe K.H."/>
        </authorList>
    </citation>
    <scope>NUCLEOTIDE SEQUENCE [LARGE SCALE GENOMIC DNA]</scope>
    <source>
        <strain evidence="3">ATCC 10662 / CBS 1146 / NBRC 0425 / NCYC 2629 / NRRL Y-866</strain>
    </source>
</reference>
<name>G8ZM55_TORDE</name>
<keyword evidence="3" id="KW-1185">Reference proteome</keyword>
<dbReference type="SUPFAM" id="SSF48371">
    <property type="entry name" value="ARM repeat"/>
    <property type="match status" value="1"/>
</dbReference>
<dbReference type="PANTHER" id="PTHR12363">
    <property type="entry name" value="TRANSPORTIN 3 AND IMPORTIN 13"/>
    <property type="match status" value="1"/>
</dbReference>
<dbReference type="InterPro" id="IPR001494">
    <property type="entry name" value="Importin-beta_N"/>
</dbReference>
<dbReference type="GO" id="GO:0061015">
    <property type="term" value="P:snRNA import into nucleus"/>
    <property type="evidence" value="ECO:0007669"/>
    <property type="project" value="EnsemblFungi"/>
</dbReference>
<dbReference type="InterPro" id="IPR058537">
    <property type="entry name" value="TPR_TNPO3_IPO13_4th"/>
</dbReference>
<proteinExistence type="predicted"/>
<dbReference type="Proteomes" id="UP000005627">
    <property type="component" value="Chromosome 1"/>
</dbReference>
<evidence type="ECO:0000259" key="1">
    <source>
        <dbReference type="SMART" id="SM00913"/>
    </source>
</evidence>
<dbReference type="InterPro" id="IPR016024">
    <property type="entry name" value="ARM-type_fold"/>
</dbReference>
<feature type="domain" description="Importin N-terminal" evidence="1">
    <location>
        <begin position="27"/>
        <end position="94"/>
    </location>
</feature>
<accession>G8ZM55</accession>
<dbReference type="GO" id="GO:0005737">
    <property type="term" value="C:cytoplasm"/>
    <property type="evidence" value="ECO:0007669"/>
    <property type="project" value="EnsemblFungi"/>
</dbReference>
<dbReference type="InterPro" id="IPR011989">
    <property type="entry name" value="ARM-like"/>
</dbReference>
<dbReference type="RefSeq" id="XP_003678910.1">
    <property type="nucleotide sequence ID" value="XM_003678862.1"/>
</dbReference>
<evidence type="ECO:0000313" key="3">
    <source>
        <dbReference type="Proteomes" id="UP000005627"/>
    </source>
</evidence>
<dbReference type="GO" id="GO:0005634">
    <property type="term" value="C:nucleus"/>
    <property type="evidence" value="ECO:0007669"/>
    <property type="project" value="EnsemblFungi"/>
</dbReference>
<dbReference type="eggNOG" id="KOG2081">
    <property type="taxonomic scope" value="Eukaryota"/>
</dbReference>
<gene>
    <name evidence="2" type="primary">TDEL0A03670</name>
    <name evidence="2" type="ORF">TDEL_0A03670</name>
</gene>
<dbReference type="STRING" id="1076872.G8ZM55"/>
<sequence>MSFQVADVQKALQCVSSNATQEKKNEALHFLEDFQKSAAAWTICHDVLTTVDPSFLELHVFAAQTLRNKVTYDLSQLEGNLMEFKTSLLNLLILHNQKLVITQLSVALARLAIQFIQWRDPIVEIIHCLNPYPSKLLGFLRILPEETLDIGSTPLSENEFNSRTHELINTIAEDVLNFLISCVDILKSQQQSESDITLEKIMHCLTSWSFEFPVDQLLSVRPLISLVFESLLQGPDESSETFDAAVECLSVILRESRDAPNEQLVLALYEQLMQLQIKLLPNLLVAQEDDLDYEIMEGLTRLFVEAGEAWSVFISKSPDVYKPIVTALLMFTCKNSDLDIAAYTFPFWFSLKQNLVLPRYQQSKEQYVPIFENLISGIIRHLQYPTDQFDSSESEDKFKDFRYHMGSVLKDCAAVIGTSRALNQPLTRIKEAVNKGGSWQELEAPLFSLRTMAQEISLSENNQLPQIFQILCSLPEHPKIRYASTLVLGRYTEWTAKHPEMLKMQLDYIFNGFNEGQKNPDIITASSHALMFLCTDCSSLLSDYIDQLYDFYFNVGSILDIESQFELCQGLSAVIDKQSPDKISAVLQKLLDDCFSKINDIVPKWKADPTAFSALIADKIDLVYATFEELKPKNEYPQQGPEPLLPQIEFIWNSLSTLLIDCGALSDNVIVERATKLLRRLFEKFHLFCEPILVPVAEFLAQGYAATGLGSYLWCSGSIIIVYGDDEALPVPTQLKDAVWHFAVTQSNTFIQNFNKIQTERINDHYESIMDFFSMISDLIMFYPKEFLLSSELLGSTADVALKSVTRVENYDAYVLILRCLDDLLSWGFRTPPISTVAISEVPEEWRQQILKEIVVARGSTIITSLFIGLVTNFELTTHSDAVSCIVKCFRLACELNNNDPMICAQWVFQTVEQLGSVTTKEKDNLSETVVNGLNQKDYRKVREGIRTFIAWYLRKNVNPRCY</sequence>
<dbReference type="Pfam" id="PF24138">
    <property type="entry name" value="TPR_TNPO3_IPO13_2nd"/>
    <property type="match status" value="1"/>
</dbReference>
<dbReference type="EMBL" id="HE616742">
    <property type="protein sequence ID" value="CCE89699.1"/>
    <property type="molecule type" value="Genomic_DNA"/>
</dbReference>
<organism evidence="2 3">
    <name type="scientific">Torulaspora delbrueckii</name>
    <name type="common">Yeast</name>
    <name type="synonym">Candida colliculosa</name>
    <dbReference type="NCBI Taxonomy" id="4950"/>
    <lineage>
        <taxon>Eukaryota</taxon>
        <taxon>Fungi</taxon>
        <taxon>Dikarya</taxon>
        <taxon>Ascomycota</taxon>
        <taxon>Saccharomycotina</taxon>
        <taxon>Saccharomycetes</taxon>
        <taxon>Saccharomycetales</taxon>
        <taxon>Saccharomycetaceae</taxon>
        <taxon>Torulaspora</taxon>
    </lineage>
</organism>
<dbReference type="InterPro" id="IPR057942">
    <property type="entry name" value="TPR_TNPO3_IPO13_3rd"/>
</dbReference>
<dbReference type="Pfam" id="PF24139">
    <property type="entry name" value="TPR_TNPO3_IPO13_4th"/>
    <property type="match status" value="1"/>
</dbReference>
<dbReference type="PANTHER" id="PTHR12363:SF53">
    <property type="entry name" value="MRNA TRANSPORT REGULATOR MTR10"/>
    <property type="match status" value="1"/>
</dbReference>
<dbReference type="GO" id="GO:0031267">
    <property type="term" value="F:small GTPase binding"/>
    <property type="evidence" value="ECO:0007669"/>
    <property type="project" value="InterPro"/>
</dbReference>
<dbReference type="SMART" id="SM00913">
    <property type="entry name" value="IBN_N"/>
    <property type="match status" value="1"/>
</dbReference>
<dbReference type="AlphaFoldDB" id="G8ZM55"/>
<dbReference type="Gene3D" id="1.25.10.10">
    <property type="entry name" value="Leucine-rich Repeat Variant"/>
    <property type="match status" value="1"/>
</dbReference>
<dbReference type="OrthoDB" id="435593at2759"/>
<dbReference type="HOGENOM" id="CLU_005996_0_0_1"/>
<dbReference type="InterPro" id="IPR013598">
    <property type="entry name" value="Exportin-1/Importin-b-like"/>
</dbReference>